<comment type="caution">
    <text evidence="3">The sequence shown here is derived from an EMBL/GenBank/DDBJ whole genome shotgun (WGS) entry which is preliminary data.</text>
</comment>
<accession>A0ABR2U843</accession>
<sequence length="287" mass="32440">MQKLGREELKVELQKHTCIKARKWALEKIRGSVVLEFNRLFDYVFALRCADPNGTLELMVERPTEIEKPKFRRLYVCFSALKEGFKRFCRPVISLDGCFLKGSFKGEILSVVGRDGNTQIFPIAWALVEVENRDTWTWFLQNIHNDLNLGDGSNFTLISDMQKVQTESAQTKFTQPATSSPSTQPMPTSPHTQPSVLSTPSRYNVTAHGPRGRTIMQGLGVYTNEETRLQILNMASTTSQPIISQSHSTSSHPITTSSRHSTTVSKPQGERRPKLPTMKRTNAMQRP</sequence>
<evidence type="ECO:0000313" key="3">
    <source>
        <dbReference type="EMBL" id="KAK9045898.1"/>
    </source>
</evidence>
<dbReference type="Proteomes" id="UP001396334">
    <property type="component" value="Unassembled WGS sequence"/>
</dbReference>
<dbReference type="PANTHER" id="PTHR31973">
    <property type="entry name" value="POLYPROTEIN, PUTATIVE-RELATED"/>
    <property type="match status" value="1"/>
</dbReference>
<reference evidence="3 4" key="1">
    <citation type="journal article" date="2024" name="G3 (Bethesda)">
        <title>Genome assembly of Hibiscus sabdariffa L. provides insights into metabolisms of medicinal natural products.</title>
        <authorList>
            <person name="Kim T."/>
        </authorList>
    </citation>
    <scope>NUCLEOTIDE SEQUENCE [LARGE SCALE GENOMIC DNA]</scope>
    <source>
        <strain evidence="3">TK-2024</strain>
        <tissue evidence="3">Old leaves</tissue>
    </source>
</reference>
<evidence type="ECO:0000256" key="1">
    <source>
        <dbReference type="SAM" id="MobiDB-lite"/>
    </source>
</evidence>
<name>A0ABR2U843_9ROSI</name>
<feature type="region of interest" description="Disordered" evidence="1">
    <location>
        <begin position="240"/>
        <end position="287"/>
    </location>
</feature>
<dbReference type="PANTHER" id="PTHR31973:SF187">
    <property type="entry name" value="MUTATOR TRANSPOSASE MUDRA PROTEIN"/>
    <property type="match status" value="1"/>
</dbReference>
<dbReference type="EMBL" id="JBBPBN010000001">
    <property type="protein sequence ID" value="KAK9045898.1"/>
    <property type="molecule type" value="Genomic_DNA"/>
</dbReference>
<proteinExistence type="predicted"/>
<protein>
    <recommendedName>
        <fullName evidence="2">MULE transposase domain-containing protein</fullName>
    </recommendedName>
</protein>
<keyword evidence="4" id="KW-1185">Reference proteome</keyword>
<evidence type="ECO:0000259" key="2">
    <source>
        <dbReference type="Pfam" id="PF10551"/>
    </source>
</evidence>
<feature type="region of interest" description="Disordered" evidence="1">
    <location>
        <begin position="166"/>
        <end position="211"/>
    </location>
</feature>
<dbReference type="Pfam" id="PF10551">
    <property type="entry name" value="MULE"/>
    <property type="match status" value="1"/>
</dbReference>
<feature type="compositionally biased region" description="Low complexity" evidence="1">
    <location>
        <begin position="240"/>
        <end position="263"/>
    </location>
</feature>
<feature type="domain" description="MULE transposase" evidence="2">
    <location>
        <begin position="92"/>
        <end position="174"/>
    </location>
</feature>
<feature type="compositionally biased region" description="Low complexity" evidence="1">
    <location>
        <begin position="174"/>
        <end position="195"/>
    </location>
</feature>
<evidence type="ECO:0000313" key="4">
    <source>
        <dbReference type="Proteomes" id="UP001396334"/>
    </source>
</evidence>
<dbReference type="InterPro" id="IPR018289">
    <property type="entry name" value="MULE_transposase_dom"/>
</dbReference>
<organism evidence="3 4">
    <name type="scientific">Hibiscus sabdariffa</name>
    <name type="common">roselle</name>
    <dbReference type="NCBI Taxonomy" id="183260"/>
    <lineage>
        <taxon>Eukaryota</taxon>
        <taxon>Viridiplantae</taxon>
        <taxon>Streptophyta</taxon>
        <taxon>Embryophyta</taxon>
        <taxon>Tracheophyta</taxon>
        <taxon>Spermatophyta</taxon>
        <taxon>Magnoliopsida</taxon>
        <taxon>eudicotyledons</taxon>
        <taxon>Gunneridae</taxon>
        <taxon>Pentapetalae</taxon>
        <taxon>rosids</taxon>
        <taxon>malvids</taxon>
        <taxon>Malvales</taxon>
        <taxon>Malvaceae</taxon>
        <taxon>Malvoideae</taxon>
        <taxon>Hibiscus</taxon>
    </lineage>
</organism>
<gene>
    <name evidence="3" type="ORF">V6N11_051801</name>
</gene>